<name>A0A0U4FIQ5_9BACI</name>
<dbReference type="PROSITE" id="PS50943">
    <property type="entry name" value="HTH_CROC1"/>
    <property type="match status" value="1"/>
</dbReference>
<dbReference type="PANTHER" id="PTHR46558">
    <property type="entry name" value="TRACRIPTIONAL REGULATORY PROTEIN-RELATED-RELATED"/>
    <property type="match status" value="1"/>
</dbReference>
<dbReference type="AlphaFoldDB" id="A0A0U4FIQ5"/>
<gene>
    <name evidence="3" type="ORF">AOX59_18695</name>
</gene>
<dbReference type="KEGG" id="lao:AOX59_18695"/>
<dbReference type="OrthoDB" id="2475196at2"/>
<proteinExistence type="predicted"/>
<dbReference type="Gene3D" id="1.10.260.40">
    <property type="entry name" value="lambda repressor-like DNA-binding domains"/>
    <property type="match status" value="1"/>
</dbReference>
<dbReference type="STRING" id="1472767.AOX59_18695"/>
<reference evidence="3 4" key="1">
    <citation type="submission" date="2016-01" db="EMBL/GenBank/DDBJ databases">
        <title>Complete genome sequence of strain Lentibacillus amyloliquefaciens LAM0015T isolated from saline sediment.</title>
        <authorList>
            <person name="Wang J.-L."/>
            <person name="He M.-X."/>
        </authorList>
    </citation>
    <scope>NUCLEOTIDE SEQUENCE [LARGE SCALE GENOMIC DNA]</scope>
    <source>
        <strain evidence="3 4">LAM0015</strain>
    </source>
</reference>
<dbReference type="Proteomes" id="UP000050331">
    <property type="component" value="Chromosome"/>
</dbReference>
<keyword evidence="4" id="KW-1185">Reference proteome</keyword>
<dbReference type="SMART" id="SM00530">
    <property type="entry name" value="HTH_XRE"/>
    <property type="match status" value="1"/>
</dbReference>
<dbReference type="CDD" id="cd00093">
    <property type="entry name" value="HTH_XRE"/>
    <property type="match status" value="1"/>
</dbReference>
<evidence type="ECO:0000313" key="3">
    <source>
        <dbReference type="EMBL" id="ALX50429.1"/>
    </source>
</evidence>
<dbReference type="InterPro" id="IPR001387">
    <property type="entry name" value="Cro/C1-type_HTH"/>
</dbReference>
<organism evidence="3 4">
    <name type="scientific">Lentibacillus amyloliquefaciens</name>
    <dbReference type="NCBI Taxonomy" id="1472767"/>
    <lineage>
        <taxon>Bacteria</taxon>
        <taxon>Bacillati</taxon>
        <taxon>Bacillota</taxon>
        <taxon>Bacilli</taxon>
        <taxon>Bacillales</taxon>
        <taxon>Bacillaceae</taxon>
        <taxon>Lentibacillus</taxon>
    </lineage>
</organism>
<evidence type="ECO:0000256" key="1">
    <source>
        <dbReference type="ARBA" id="ARBA00023125"/>
    </source>
</evidence>
<dbReference type="PANTHER" id="PTHR46558:SF4">
    <property type="entry name" value="DNA-BIDING PHAGE PROTEIN"/>
    <property type="match status" value="1"/>
</dbReference>
<dbReference type="SUPFAM" id="SSF47413">
    <property type="entry name" value="lambda repressor-like DNA-binding domains"/>
    <property type="match status" value="1"/>
</dbReference>
<protein>
    <recommendedName>
        <fullName evidence="2">HTH cro/C1-type domain-containing protein</fullName>
    </recommendedName>
</protein>
<sequence length="131" mass="15166">MTERELAEYVGQRIKEERKKKGITQKELGVMIGVKHNTISSYEAGTNAPEQNAIFKIARALDVSTDDLFPEKENATDELDRALRMANNLNLKDAEFLNQLIEKTLTMTDEEREKFLESLKFTVEYYNKMND</sequence>
<dbReference type="Pfam" id="PF01381">
    <property type="entry name" value="HTH_3"/>
    <property type="match status" value="1"/>
</dbReference>
<dbReference type="EMBL" id="CP013862">
    <property type="protein sequence ID" value="ALX50429.1"/>
    <property type="molecule type" value="Genomic_DNA"/>
</dbReference>
<dbReference type="InterPro" id="IPR010982">
    <property type="entry name" value="Lambda_DNA-bd_dom_sf"/>
</dbReference>
<dbReference type="GO" id="GO:0003677">
    <property type="term" value="F:DNA binding"/>
    <property type="evidence" value="ECO:0007669"/>
    <property type="project" value="UniProtKB-KW"/>
</dbReference>
<evidence type="ECO:0000259" key="2">
    <source>
        <dbReference type="PROSITE" id="PS50943"/>
    </source>
</evidence>
<evidence type="ECO:0000313" key="4">
    <source>
        <dbReference type="Proteomes" id="UP000050331"/>
    </source>
</evidence>
<accession>A0A0U4FIQ5</accession>
<keyword evidence="1" id="KW-0238">DNA-binding</keyword>
<feature type="domain" description="HTH cro/C1-type" evidence="2">
    <location>
        <begin position="14"/>
        <end position="68"/>
    </location>
</feature>